<name>A0A852UWU2_9ACTN</name>
<accession>A0A852UWU2</accession>
<evidence type="ECO:0000256" key="1">
    <source>
        <dbReference type="SAM" id="Phobius"/>
    </source>
</evidence>
<proteinExistence type="predicted"/>
<comment type="caution">
    <text evidence="2">The sequence shown here is derived from an EMBL/GenBank/DDBJ whole genome shotgun (WGS) entry which is preliminary data.</text>
</comment>
<dbReference type="AlphaFoldDB" id="A0A852UWU2"/>
<sequence length="60" mass="6654">MSLLAVILNAFVIMSGLWQSPWLLLIVAAGAAYLGAKIVEVIPFTRRIIERRERAADDLT</sequence>
<dbReference type="EMBL" id="JACCCO010000001">
    <property type="protein sequence ID" value="NYF39998.1"/>
    <property type="molecule type" value="Genomic_DNA"/>
</dbReference>
<evidence type="ECO:0000313" key="2">
    <source>
        <dbReference type="EMBL" id="NYF39998.1"/>
    </source>
</evidence>
<protein>
    <submittedName>
        <fullName evidence="2">Uncharacterized protein</fullName>
    </submittedName>
</protein>
<gene>
    <name evidence="2" type="ORF">HDA43_002157</name>
</gene>
<keyword evidence="1" id="KW-1133">Transmembrane helix</keyword>
<keyword evidence="1" id="KW-0812">Transmembrane</keyword>
<evidence type="ECO:0000313" key="3">
    <source>
        <dbReference type="Proteomes" id="UP000576393"/>
    </source>
</evidence>
<keyword evidence="3" id="KW-1185">Reference proteome</keyword>
<organism evidence="2 3">
    <name type="scientific">Streptosporangium sandarakinum</name>
    <dbReference type="NCBI Taxonomy" id="1260955"/>
    <lineage>
        <taxon>Bacteria</taxon>
        <taxon>Bacillati</taxon>
        <taxon>Actinomycetota</taxon>
        <taxon>Actinomycetes</taxon>
        <taxon>Streptosporangiales</taxon>
        <taxon>Streptosporangiaceae</taxon>
        <taxon>Streptosporangium</taxon>
    </lineage>
</organism>
<keyword evidence="1" id="KW-0472">Membrane</keyword>
<feature type="transmembrane region" description="Helical" evidence="1">
    <location>
        <begin position="22"/>
        <end position="44"/>
    </location>
</feature>
<reference evidence="2 3" key="1">
    <citation type="submission" date="2020-07" db="EMBL/GenBank/DDBJ databases">
        <title>Sequencing the genomes of 1000 actinobacteria strains.</title>
        <authorList>
            <person name="Klenk H.-P."/>
        </authorList>
    </citation>
    <scope>NUCLEOTIDE SEQUENCE [LARGE SCALE GENOMIC DNA]</scope>
    <source>
        <strain evidence="2 3">DSM 45763</strain>
    </source>
</reference>
<dbReference type="RefSeq" id="WP_179819563.1">
    <property type="nucleotide sequence ID" value="NZ_CP192034.1"/>
</dbReference>
<dbReference type="Proteomes" id="UP000576393">
    <property type="component" value="Unassembled WGS sequence"/>
</dbReference>